<feature type="transmembrane region" description="Helical" evidence="1">
    <location>
        <begin position="68"/>
        <end position="89"/>
    </location>
</feature>
<keyword evidence="3" id="KW-1185">Reference proteome</keyword>
<dbReference type="EMBL" id="CP009302">
    <property type="protein sequence ID" value="AJC12095.1"/>
    <property type="molecule type" value="Genomic_DNA"/>
</dbReference>
<reference evidence="3" key="1">
    <citation type="submission" date="2014-08" db="EMBL/GenBank/DDBJ databases">
        <title>Coriobacteriaceae sp. complete genome.</title>
        <authorList>
            <person name="Looft T."/>
            <person name="Bayles D.O."/>
            <person name="Stanton T.B."/>
        </authorList>
    </citation>
    <scope>NUCLEOTIDE SEQUENCE [LARGE SCALE GENOMIC DNA]</scope>
    <source>
        <strain evidence="3">68-1-3</strain>
    </source>
</reference>
<dbReference type="OrthoDB" id="9797976at2"/>
<sequence length="241" mass="24242">MPGLGTVINVVAIVVGGALGVLVGDRMPPQMRESLLRANGVAVMFIGCSGALAGMLSIQGGGLASGRAMLVVGCVVAGTLFGELANLDGCVTRFGEWLKDKSGNAKEQRFVEGFATASMTVAVGAMAVIGAVSDALFGDLSILATKAVLDFIIVMAMACSLGRGCVFSAVSVGIVQGAVTVIALAAGPFATEPALDNLSLVGSILIFCVGVNLVWGDRIKVLNMLPALVIAPLAALAPLPL</sequence>
<keyword evidence="1" id="KW-0472">Membrane</keyword>
<feature type="transmembrane region" description="Helical" evidence="1">
    <location>
        <begin position="135"/>
        <end position="158"/>
    </location>
</feature>
<dbReference type="RefSeq" id="WP_039689154.1">
    <property type="nucleotide sequence ID" value="NZ_CP009302.1"/>
</dbReference>
<dbReference type="Pfam" id="PF04474">
    <property type="entry name" value="DUF554"/>
    <property type="match status" value="1"/>
</dbReference>
<dbReference type="Proteomes" id="UP000031121">
    <property type="component" value="Chromosome"/>
</dbReference>
<dbReference type="AlphaFoldDB" id="A0A0A8B3Z7"/>
<feature type="transmembrane region" description="Helical" evidence="1">
    <location>
        <begin position="6"/>
        <end position="24"/>
    </location>
</feature>
<proteinExistence type="predicted"/>
<protein>
    <submittedName>
        <fullName evidence="2">Membrane protein</fullName>
    </submittedName>
</protein>
<feature type="transmembrane region" description="Helical" evidence="1">
    <location>
        <begin position="110"/>
        <end position="129"/>
    </location>
</feature>
<reference evidence="2 3" key="2">
    <citation type="journal article" date="2015" name="Genome Announc.">
        <title>Complete Genome Sequence of Coriobacteriaceae Strain 68-1-3, a Novel Mucus-Degrading Isolate from the Swine Intestinal Tract.</title>
        <authorList>
            <person name="Looft T."/>
            <person name="Bayles D.O."/>
            <person name="Alt D.P."/>
            <person name="Stanton T.B."/>
        </authorList>
    </citation>
    <scope>NUCLEOTIDE SEQUENCE [LARGE SCALE GENOMIC DNA]</scope>
    <source>
        <strain evidence="2 3">68-1-3</strain>
    </source>
</reference>
<accession>A0A0A8B3Z7</accession>
<evidence type="ECO:0000313" key="3">
    <source>
        <dbReference type="Proteomes" id="UP000031121"/>
    </source>
</evidence>
<dbReference type="PANTHER" id="PTHR36111">
    <property type="entry name" value="INNER MEMBRANE PROTEIN-RELATED"/>
    <property type="match status" value="1"/>
</dbReference>
<keyword evidence="1" id="KW-0812">Transmembrane</keyword>
<evidence type="ECO:0000313" key="2">
    <source>
        <dbReference type="EMBL" id="AJC12095.1"/>
    </source>
</evidence>
<dbReference type="InterPro" id="IPR007563">
    <property type="entry name" value="DUF554"/>
</dbReference>
<dbReference type="KEGG" id="cbac:JI75_04830"/>
<organism evidence="2 3">
    <name type="scientific">Berryella intestinalis</name>
    <dbReference type="NCBI Taxonomy" id="1531429"/>
    <lineage>
        <taxon>Bacteria</taxon>
        <taxon>Bacillati</taxon>
        <taxon>Actinomycetota</taxon>
        <taxon>Coriobacteriia</taxon>
        <taxon>Eggerthellales</taxon>
        <taxon>Eggerthellaceae</taxon>
        <taxon>Berryella</taxon>
    </lineage>
</organism>
<feature type="transmembrane region" description="Helical" evidence="1">
    <location>
        <begin position="222"/>
        <end position="239"/>
    </location>
</feature>
<dbReference type="PANTHER" id="PTHR36111:SF2">
    <property type="entry name" value="INNER MEMBRANE PROTEIN"/>
    <property type="match status" value="1"/>
</dbReference>
<feature type="transmembrane region" description="Helical" evidence="1">
    <location>
        <begin position="165"/>
        <end position="186"/>
    </location>
</feature>
<gene>
    <name evidence="2" type="ORF">JI75_04830</name>
</gene>
<feature type="transmembrane region" description="Helical" evidence="1">
    <location>
        <begin position="198"/>
        <end position="215"/>
    </location>
</feature>
<feature type="transmembrane region" description="Helical" evidence="1">
    <location>
        <begin position="36"/>
        <end position="56"/>
    </location>
</feature>
<name>A0A0A8B3Z7_9ACTN</name>
<evidence type="ECO:0000256" key="1">
    <source>
        <dbReference type="SAM" id="Phobius"/>
    </source>
</evidence>
<dbReference type="STRING" id="1531429.JI75_04830"/>
<dbReference type="HOGENOM" id="CLU_091659_1_0_11"/>
<keyword evidence="1" id="KW-1133">Transmembrane helix</keyword>